<protein>
    <submittedName>
        <fullName evidence="1">Uncharacterized protein</fullName>
    </submittedName>
</protein>
<name>X1BHE9_9ZZZZ</name>
<organism evidence="1">
    <name type="scientific">marine sediment metagenome</name>
    <dbReference type="NCBI Taxonomy" id="412755"/>
    <lineage>
        <taxon>unclassified sequences</taxon>
        <taxon>metagenomes</taxon>
        <taxon>ecological metagenomes</taxon>
    </lineage>
</organism>
<dbReference type="AlphaFoldDB" id="X1BHE9"/>
<gene>
    <name evidence="1" type="ORF">S01H4_43000</name>
</gene>
<dbReference type="EMBL" id="BART01023670">
    <property type="protein sequence ID" value="GAG95359.1"/>
    <property type="molecule type" value="Genomic_DNA"/>
</dbReference>
<comment type="caution">
    <text evidence="1">The sequence shown here is derived from an EMBL/GenBank/DDBJ whole genome shotgun (WGS) entry which is preliminary data.</text>
</comment>
<reference evidence="1" key="1">
    <citation type="journal article" date="2014" name="Front. Microbiol.">
        <title>High frequency of phylogenetically diverse reductive dehalogenase-homologous genes in deep subseafloor sedimentary metagenomes.</title>
        <authorList>
            <person name="Kawai M."/>
            <person name="Futagami T."/>
            <person name="Toyoda A."/>
            <person name="Takaki Y."/>
            <person name="Nishi S."/>
            <person name="Hori S."/>
            <person name="Arai W."/>
            <person name="Tsubouchi T."/>
            <person name="Morono Y."/>
            <person name="Uchiyama I."/>
            <person name="Ito T."/>
            <person name="Fujiyama A."/>
            <person name="Inagaki F."/>
            <person name="Takami H."/>
        </authorList>
    </citation>
    <scope>NUCLEOTIDE SEQUENCE</scope>
    <source>
        <strain evidence="1">Expedition CK06-06</strain>
    </source>
</reference>
<evidence type="ECO:0000313" key="1">
    <source>
        <dbReference type="EMBL" id="GAG95359.1"/>
    </source>
</evidence>
<sequence>MKKQVFENGSIKTKKILPIKTEKEKLVERLEKTKSVLDFYNQKEKILKILRETRE</sequence>
<accession>X1BHE9</accession>
<proteinExistence type="predicted"/>